<protein>
    <submittedName>
        <fullName evidence="4">PQQ-dependent sugar dehydrogenase</fullName>
    </submittedName>
</protein>
<dbReference type="NCBIfam" id="TIGR04183">
    <property type="entry name" value="Por_Secre_tail"/>
    <property type="match status" value="1"/>
</dbReference>
<dbReference type="RefSeq" id="WP_379976660.1">
    <property type="nucleotide sequence ID" value="NZ_JBHSFV010000001.1"/>
</dbReference>
<feature type="domain" description="Glucose/Sorbosone dehydrogenase" evidence="2">
    <location>
        <begin position="33"/>
        <end position="340"/>
    </location>
</feature>
<keyword evidence="1" id="KW-0732">Signal</keyword>
<reference evidence="5" key="1">
    <citation type="journal article" date="2019" name="Int. J. Syst. Evol. Microbiol.">
        <title>The Global Catalogue of Microorganisms (GCM) 10K type strain sequencing project: providing services to taxonomists for standard genome sequencing and annotation.</title>
        <authorList>
            <consortium name="The Broad Institute Genomics Platform"/>
            <consortium name="The Broad Institute Genome Sequencing Center for Infectious Disease"/>
            <person name="Wu L."/>
            <person name="Ma J."/>
        </authorList>
    </citation>
    <scope>NUCLEOTIDE SEQUENCE [LARGE SCALE GENOMIC DNA]</scope>
    <source>
        <strain evidence="5">YJ-61-S</strain>
    </source>
</reference>
<keyword evidence="5" id="KW-1185">Reference proteome</keyword>
<dbReference type="Pfam" id="PF18962">
    <property type="entry name" value="Por_Secre_tail"/>
    <property type="match status" value="1"/>
</dbReference>
<feature type="domain" description="Secretion system C-terminal sorting" evidence="3">
    <location>
        <begin position="390"/>
        <end position="459"/>
    </location>
</feature>
<accession>A0ABV9HTX9</accession>
<dbReference type="EMBL" id="JBHSFV010000001">
    <property type="protein sequence ID" value="MFC4632465.1"/>
    <property type="molecule type" value="Genomic_DNA"/>
</dbReference>
<dbReference type="PANTHER" id="PTHR19328:SF75">
    <property type="entry name" value="ALDOSE SUGAR DEHYDROGENASE YLII"/>
    <property type="match status" value="1"/>
</dbReference>
<evidence type="ECO:0000259" key="2">
    <source>
        <dbReference type="Pfam" id="PF07995"/>
    </source>
</evidence>
<name>A0ABV9HTX9_9FLAO</name>
<evidence type="ECO:0000313" key="4">
    <source>
        <dbReference type="EMBL" id="MFC4632465.1"/>
    </source>
</evidence>
<evidence type="ECO:0000259" key="3">
    <source>
        <dbReference type="Pfam" id="PF18962"/>
    </source>
</evidence>
<dbReference type="SUPFAM" id="SSF50952">
    <property type="entry name" value="Soluble quinoprotein glucose dehydrogenase"/>
    <property type="match status" value="1"/>
</dbReference>
<dbReference type="Gene3D" id="2.120.10.30">
    <property type="entry name" value="TolB, C-terminal domain"/>
    <property type="match status" value="1"/>
</dbReference>
<dbReference type="InterPro" id="IPR011042">
    <property type="entry name" value="6-blade_b-propeller_TolB-like"/>
</dbReference>
<dbReference type="InterPro" id="IPR011041">
    <property type="entry name" value="Quinoprot_gluc/sorb_DH_b-prop"/>
</dbReference>
<sequence length="460" mass="50334">MKKIKILLTFFLATHLSYSQTPDIAILEVASGFDNPVDIQNADDDRLFIVEQSGAIQIINSDDTVNSTPFITIPVNNNGFEQGLLGLAFHPDYATNGFFYVHYTQGNGDTQISRFTVTSDPDIADPNSEFPLLEVSQPFSNHNGGGLAFGADGFLYIALGDGGSGGDPGNRAQNPGLLLGKMLRIDVDNQDTNLNYAIPTSNPFVGDTSFRPEIWDLGLRNPFRFSFDDETGAMWIGDVGQNQIEEVDRGIGGGHNYGWRCYEGNSPFNTAGCPDDSELTFPVAQYLHNGNGPAKCSIVGGYVYRGSQFPTMQGLYFFADTCSDEIAYIDATTPADITYSEQFSGNSFVTFGEDINKELYISGLGGTVFRVVDADLLSTDDFDQTTHIRVYPNPATDMLTIERTDVTNTDTLRIFNITGKLVKSQSIADPTTTLRISDLTSGIYLIQFETSGYTQKLIIK</sequence>
<proteinExistence type="predicted"/>
<evidence type="ECO:0000256" key="1">
    <source>
        <dbReference type="ARBA" id="ARBA00022729"/>
    </source>
</evidence>
<dbReference type="Pfam" id="PF07995">
    <property type="entry name" value="GSDH"/>
    <property type="match status" value="1"/>
</dbReference>
<organism evidence="4 5">
    <name type="scientific">Dokdonia ponticola</name>
    <dbReference type="NCBI Taxonomy" id="2041041"/>
    <lineage>
        <taxon>Bacteria</taxon>
        <taxon>Pseudomonadati</taxon>
        <taxon>Bacteroidota</taxon>
        <taxon>Flavobacteriia</taxon>
        <taxon>Flavobacteriales</taxon>
        <taxon>Flavobacteriaceae</taxon>
        <taxon>Dokdonia</taxon>
    </lineage>
</organism>
<comment type="caution">
    <text evidence="4">The sequence shown here is derived from an EMBL/GenBank/DDBJ whole genome shotgun (WGS) entry which is preliminary data.</text>
</comment>
<evidence type="ECO:0000313" key="5">
    <source>
        <dbReference type="Proteomes" id="UP001596043"/>
    </source>
</evidence>
<dbReference type="InterPro" id="IPR012938">
    <property type="entry name" value="Glc/Sorbosone_DH"/>
</dbReference>
<dbReference type="Proteomes" id="UP001596043">
    <property type="component" value="Unassembled WGS sequence"/>
</dbReference>
<dbReference type="InterPro" id="IPR026444">
    <property type="entry name" value="Secre_tail"/>
</dbReference>
<dbReference type="PANTHER" id="PTHR19328">
    <property type="entry name" value="HEDGEHOG-INTERACTING PROTEIN"/>
    <property type="match status" value="1"/>
</dbReference>
<gene>
    <name evidence="4" type="ORF">ACFO3O_00990</name>
</gene>